<keyword evidence="15 19" id="KW-0472">Membrane</keyword>
<feature type="transmembrane region" description="Helical" evidence="19">
    <location>
        <begin position="212"/>
        <end position="230"/>
    </location>
</feature>
<evidence type="ECO:0000313" key="21">
    <source>
        <dbReference type="Proteomes" id="UP001596150"/>
    </source>
</evidence>
<evidence type="ECO:0000256" key="6">
    <source>
        <dbReference type="ARBA" id="ARBA00012487"/>
    </source>
</evidence>
<feature type="transmembrane region" description="Helical" evidence="19">
    <location>
        <begin position="184"/>
        <end position="205"/>
    </location>
</feature>
<evidence type="ECO:0000256" key="4">
    <source>
        <dbReference type="ARBA" id="ARBA00005189"/>
    </source>
</evidence>
<evidence type="ECO:0000313" key="20">
    <source>
        <dbReference type="EMBL" id="MFC5515709.1"/>
    </source>
</evidence>
<keyword evidence="12 18" id="KW-0548">Nucleotidyltransferase</keyword>
<evidence type="ECO:0000256" key="17">
    <source>
        <dbReference type="ARBA" id="ARBA00023264"/>
    </source>
</evidence>
<keyword evidence="8" id="KW-1003">Cell membrane</keyword>
<comment type="pathway">
    <text evidence="3 18">Phospholipid metabolism; CDP-diacylglycerol biosynthesis; CDP-diacylglycerol from sn-glycerol 3-phosphate: step 3/3.</text>
</comment>
<evidence type="ECO:0000256" key="12">
    <source>
        <dbReference type="ARBA" id="ARBA00022695"/>
    </source>
</evidence>
<sequence length="287" mass="29432">MKSLDPVGSPANDGKPRRSDLVLRLWSAAVLVPVALLITWWGGLPSFLLVALVSAIVFAEWANIVGRSPRLLPTTPDVSIGVAFVALSAIVAGLQGIGAGLAVLVAGLVGVALISRSAWLAAGVVYAGLLGVCLASLRSDSASGLCAVVVILVLVWGTDSFAYFAGRTLGGPKLWPRVSPKKTWSGSIGGLIGGVIIASITAALFGVRVGPLLVFCLVLLSIASQAGDLFESAIKRHFDKKDSGCIIPGHGGMMDRVDGLIFAAIGAALIGWANGGDHHLGQGLLTW</sequence>
<evidence type="ECO:0000256" key="10">
    <source>
        <dbReference type="ARBA" id="ARBA00022679"/>
    </source>
</evidence>
<organism evidence="20 21">
    <name type="scientific">Kaistia terrae</name>
    <dbReference type="NCBI Taxonomy" id="537017"/>
    <lineage>
        <taxon>Bacteria</taxon>
        <taxon>Pseudomonadati</taxon>
        <taxon>Pseudomonadota</taxon>
        <taxon>Alphaproteobacteria</taxon>
        <taxon>Hyphomicrobiales</taxon>
        <taxon>Kaistiaceae</taxon>
        <taxon>Kaistia</taxon>
    </lineage>
</organism>
<evidence type="ECO:0000256" key="1">
    <source>
        <dbReference type="ARBA" id="ARBA00001698"/>
    </source>
</evidence>
<comment type="catalytic activity">
    <reaction evidence="1 18">
        <text>a 1,2-diacyl-sn-glycero-3-phosphate + CTP + H(+) = a CDP-1,2-diacyl-sn-glycerol + diphosphate</text>
        <dbReference type="Rhea" id="RHEA:16229"/>
        <dbReference type="ChEBI" id="CHEBI:15378"/>
        <dbReference type="ChEBI" id="CHEBI:33019"/>
        <dbReference type="ChEBI" id="CHEBI:37563"/>
        <dbReference type="ChEBI" id="CHEBI:58332"/>
        <dbReference type="ChEBI" id="CHEBI:58608"/>
        <dbReference type="EC" id="2.7.7.41"/>
    </reaction>
</comment>
<feature type="transmembrane region" description="Helical" evidence="19">
    <location>
        <begin position="47"/>
        <end position="66"/>
    </location>
</feature>
<feature type="transmembrane region" description="Helical" evidence="19">
    <location>
        <begin position="21"/>
        <end position="41"/>
    </location>
</feature>
<proteinExistence type="inferred from homology"/>
<comment type="pathway">
    <text evidence="4">Lipid metabolism.</text>
</comment>
<dbReference type="PANTHER" id="PTHR46382">
    <property type="entry name" value="PHOSPHATIDATE CYTIDYLYLTRANSFERASE"/>
    <property type="match status" value="1"/>
</dbReference>
<keyword evidence="16" id="KW-0594">Phospholipid biosynthesis</keyword>
<dbReference type="EC" id="2.7.7.41" evidence="6 18"/>
<evidence type="ECO:0000256" key="9">
    <source>
        <dbReference type="ARBA" id="ARBA00022516"/>
    </source>
</evidence>
<dbReference type="PANTHER" id="PTHR46382:SF1">
    <property type="entry name" value="PHOSPHATIDATE CYTIDYLYLTRANSFERASE"/>
    <property type="match status" value="1"/>
</dbReference>
<gene>
    <name evidence="20" type="ORF">ACFPP9_07995</name>
</gene>
<keyword evidence="9" id="KW-0444">Lipid biosynthesis</keyword>
<comment type="caution">
    <text evidence="20">The sequence shown here is derived from an EMBL/GenBank/DDBJ whole genome shotgun (WGS) entry which is preliminary data.</text>
</comment>
<keyword evidence="10 18" id="KW-0808">Transferase</keyword>
<feature type="transmembrane region" description="Helical" evidence="19">
    <location>
        <begin position="117"/>
        <end position="137"/>
    </location>
</feature>
<feature type="transmembrane region" description="Helical" evidence="19">
    <location>
        <begin position="78"/>
        <end position="111"/>
    </location>
</feature>
<keyword evidence="14" id="KW-0443">Lipid metabolism</keyword>
<reference evidence="21" key="1">
    <citation type="journal article" date="2019" name="Int. J. Syst. Evol. Microbiol.">
        <title>The Global Catalogue of Microorganisms (GCM) 10K type strain sequencing project: providing services to taxonomists for standard genome sequencing and annotation.</title>
        <authorList>
            <consortium name="The Broad Institute Genomics Platform"/>
            <consortium name="The Broad Institute Genome Sequencing Center for Infectious Disease"/>
            <person name="Wu L."/>
            <person name="Ma J."/>
        </authorList>
    </citation>
    <scope>NUCLEOTIDE SEQUENCE [LARGE SCALE GENOMIC DNA]</scope>
    <source>
        <strain evidence="21">KACC 12633</strain>
    </source>
</reference>
<evidence type="ECO:0000256" key="13">
    <source>
        <dbReference type="ARBA" id="ARBA00022989"/>
    </source>
</evidence>
<accession>A0ABW0PZ90</accession>
<dbReference type="EMBL" id="JBHSML010000003">
    <property type="protein sequence ID" value="MFC5515709.1"/>
    <property type="molecule type" value="Genomic_DNA"/>
</dbReference>
<evidence type="ECO:0000256" key="7">
    <source>
        <dbReference type="ARBA" id="ARBA00019373"/>
    </source>
</evidence>
<keyword evidence="11 18" id="KW-0812">Transmembrane</keyword>
<evidence type="ECO:0000256" key="3">
    <source>
        <dbReference type="ARBA" id="ARBA00005119"/>
    </source>
</evidence>
<evidence type="ECO:0000256" key="18">
    <source>
        <dbReference type="RuleBase" id="RU003938"/>
    </source>
</evidence>
<evidence type="ECO:0000256" key="15">
    <source>
        <dbReference type="ARBA" id="ARBA00023136"/>
    </source>
</evidence>
<evidence type="ECO:0000256" key="19">
    <source>
        <dbReference type="SAM" id="Phobius"/>
    </source>
</evidence>
<comment type="subcellular location">
    <subcellularLocation>
        <location evidence="2">Cell membrane</location>
        <topology evidence="2">Multi-pass membrane protein</topology>
    </subcellularLocation>
</comment>
<evidence type="ECO:0000256" key="16">
    <source>
        <dbReference type="ARBA" id="ARBA00023209"/>
    </source>
</evidence>
<keyword evidence="13 19" id="KW-1133">Transmembrane helix</keyword>
<dbReference type="InterPro" id="IPR000374">
    <property type="entry name" value="PC_trans"/>
</dbReference>
<dbReference type="Pfam" id="PF01148">
    <property type="entry name" value="CTP_transf_1"/>
    <property type="match status" value="1"/>
</dbReference>
<evidence type="ECO:0000256" key="11">
    <source>
        <dbReference type="ARBA" id="ARBA00022692"/>
    </source>
</evidence>
<comment type="similarity">
    <text evidence="5 18">Belongs to the CDS family.</text>
</comment>
<dbReference type="RefSeq" id="WP_266342056.1">
    <property type="nucleotide sequence ID" value="NZ_JAPKNH010000001.1"/>
</dbReference>
<evidence type="ECO:0000256" key="14">
    <source>
        <dbReference type="ARBA" id="ARBA00023098"/>
    </source>
</evidence>
<dbReference type="Proteomes" id="UP001596150">
    <property type="component" value="Unassembled WGS sequence"/>
</dbReference>
<dbReference type="GO" id="GO:0016779">
    <property type="term" value="F:nucleotidyltransferase activity"/>
    <property type="evidence" value="ECO:0007669"/>
    <property type="project" value="UniProtKB-KW"/>
</dbReference>
<protein>
    <recommendedName>
        <fullName evidence="7 18">Phosphatidate cytidylyltransferase</fullName>
        <ecNumber evidence="6 18">2.7.7.41</ecNumber>
    </recommendedName>
</protein>
<dbReference type="PROSITE" id="PS01315">
    <property type="entry name" value="CDS"/>
    <property type="match status" value="1"/>
</dbReference>
<keyword evidence="17" id="KW-1208">Phospholipid metabolism</keyword>
<keyword evidence="21" id="KW-1185">Reference proteome</keyword>
<evidence type="ECO:0000256" key="2">
    <source>
        <dbReference type="ARBA" id="ARBA00004651"/>
    </source>
</evidence>
<evidence type="ECO:0000256" key="5">
    <source>
        <dbReference type="ARBA" id="ARBA00010185"/>
    </source>
</evidence>
<evidence type="ECO:0000256" key="8">
    <source>
        <dbReference type="ARBA" id="ARBA00022475"/>
    </source>
</evidence>
<name>A0ABW0PZ90_9HYPH</name>
<feature type="transmembrane region" description="Helical" evidence="19">
    <location>
        <begin position="144"/>
        <end position="164"/>
    </location>
</feature>